<evidence type="ECO:0008006" key="3">
    <source>
        <dbReference type="Google" id="ProtNLM"/>
    </source>
</evidence>
<accession>A0A7X0VVU1</accession>
<dbReference type="AlphaFoldDB" id="A0A7X0VVU1"/>
<gene>
    <name evidence="1" type="ORF">H7C18_05020</name>
</gene>
<proteinExistence type="predicted"/>
<comment type="caution">
    <text evidence="1">The sequence shown here is derived from an EMBL/GenBank/DDBJ whole genome shotgun (WGS) entry which is preliminary data.</text>
</comment>
<dbReference type="RefSeq" id="WP_185127931.1">
    <property type="nucleotide sequence ID" value="NZ_JACJVO010000006.1"/>
</dbReference>
<dbReference type="Proteomes" id="UP000564644">
    <property type="component" value="Unassembled WGS sequence"/>
</dbReference>
<evidence type="ECO:0000313" key="1">
    <source>
        <dbReference type="EMBL" id="MBB6730253.1"/>
    </source>
</evidence>
<protein>
    <recommendedName>
        <fullName evidence="3">YgiT-type zinc finger protein</fullName>
    </recommendedName>
</protein>
<organism evidence="1 2">
    <name type="scientific">Cohnella zeiphila</name>
    <dbReference type="NCBI Taxonomy" id="2761120"/>
    <lineage>
        <taxon>Bacteria</taxon>
        <taxon>Bacillati</taxon>
        <taxon>Bacillota</taxon>
        <taxon>Bacilli</taxon>
        <taxon>Bacillales</taxon>
        <taxon>Paenibacillaceae</taxon>
        <taxon>Cohnella</taxon>
    </lineage>
</organism>
<sequence>MFKSCPCGHDMKLILRTVVHARKASIVNVPVYSCEICSRNEVFPGVKEELGRLVGRLGTRPQAQRIPFDEIHEWAAVLREVAAADRPLQAASVMRKAEERTNELLDLMLIASSLGDEIWKKELKRRLSQLSAQYIPT</sequence>
<keyword evidence="2" id="KW-1185">Reference proteome</keyword>
<dbReference type="EMBL" id="JACJVO010000006">
    <property type="protein sequence ID" value="MBB6730253.1"/>
    <property type="molecule type" value="Genomic_DNA"/>
</dbReference>
<name>A0A7X0VVU1_9BACL</name>
<reference evidence="1 2" key="1">
    <citation type="submission" date="2020-08" db="EMBL/GenBank/DDBJ databases">
        <title>Cohnella phylogeny.</title>
        <authorList>
            <person name="Dunlap C."/>
        </authorList>
    </citation>
    <scope>NUCLEOTIDE SEQUENCE [LARGE SCALE GENOMIC DNA]</scope>
    <source>
        <strain evidence="1 2">CBP 2801</strain>
    </source>
</reference>
<evidence type="ECO:0000313" key="2">
    <source>
        <dbReference type="Proteomes" id="UP000564644"/>
    </source>
</evidence>